<evidence type="ECO:0000256" key="14">
    <source>
        <dbReference type="SAM" id="Phobius"/>
    </source>
</evidence>
<evidence type="ECO:0000256" key="10">
    <source>
        <dbReference type="ARBA" id="ARBA00022824"/>
    </source>
</evidence>
<feature type="transmembrane region" description="Helical" evidence="14">
    <location>
        <begin position="64"/>
        <end position="84"/>
    </location>
</feature>
<dbReference type="Pfam" id="PF13181">
    <property type="entry name" value="TPR_8"/>
    <property type="match status" value="1"/>
</dbReference>
<protein>
    <recommendedName>
        <fullName evidence="5">dolichyl-phosphate-mannose--protein mannosyltransferase</fullName>
        <ecNumber evidence="5">2.4.1.109</ecNumber>
    </recommendedName>
</protein>
<keyword evidence="10" id="KW-0256">Endoplasmic reticulum</keyword>
<sequence length="618" mass="69150">RINHLVGGLDPSGFHAVNVLLHTAVTVLYMYVCEQVVFSCVHLSLLAGLMFAVHPVHTEAVSGIVGRADVLAGLLFLLSFLAFTKSVSTVCSSLEFPPVVYHRQYTLCLVLAGCAMLVKEQGITVLGVCVLYDTIICRRGILRHVRERSVSGFLQDSRPFLKRSAVTGMVVLCLLCFRVWMLNGTLPQFSDQDNPASFSPYLATRYACQHYLMSAWFDLLLGSKQVLKWSMGSIPLVESILDTRNLATIAFVVTMVSLTAYCLFLAEAGMVAVLGLVLLVLPFLPASNVFIRVGFVVAERILYIPSMGYFILLVHGIHNLCCALGKPVSSLMTGCTLLLIILWGCKTIHRNPTWWTRESLFRSGVETLPHNAKVHYNYGNYLKDLGRHEEAIFHYQRTLELYPRHASANNNLGTLMTNDTQLQELYYRRAMNITPQHAKAHFNLANLISKQGKTSEAETLLRRAIVIQPDYIDAHVNLASLLSDLDRNQEAMDIYQKSLDLDRENPDVLNNYGAFLAKLGQTTEALSLYDQALTFDLTHTVAMVNKARLLRSLDRTQEAESLFLRAISLKKEAGTLELLAAMYYNTGRIMDAKTVYEEVLSLDPDRHETVTHYVSTSL</sequence>
<dbReference type="eggNOG" id="KOG1124">
    <property type="taxonomic scope" value="Eukaryota"/>
</dbReference>
<feature type="transmembrane region" description="Helical" evidence="14">
    <location>
        <begin position="28"/>
        <end position="52"/>
    </location>
</feature>
<keyword evidence="11 14" id="KW-1133">Transmembrane helix</keyword>
<evidence type="ECO:0000256" key="12">
    <source>
        <dbReference type="ARBA" id="ARBA00023136"/>
    </source>
</evidence>
<dbReference type="PROSITE" id="PS50005">
    <property type="entry name" value="TPR"/>
    <property type="match status" value="5"/>
</dbReference>
<dbReference type="InterPro" id="IPR011990">
    <property type="entry name" value="TPR-like_helical_dom_sf"/>
</dbReference>
<feature type="repeat" description="TPR" evidence="13">
    <location>
        <begin position="372"/>
        <end position="405"/>
    </location>
</feature>
<feature type="transmembrane region" description="Helical" evidence="14">
    <location>
        <begin position="246"/>
        <end position="266"/>
    </location>
</feature>
<dbReference type="GO" id="GO:0005783">
    <property type="term" value="C:endoplasmic reticulum"/>
    <property type="evidence" value="ECO:0007669"/>
    <property type="project" value="UniProtKB-SubCell"/>
</dbReference>
<gene>
    <name evidence="16" type="ORF">BRAFLDRAFT_231689</name>
</gene>
<name>C3ZUX0_BRAFL</name>
<proteinExistence type="inferred from homology"/>
<dbReference type="STRING" id="7739.C3ZUX0"/>
<keyword evidence="8" id="KW-0677">Repeat</keyword>
<dbReference type="Pfam" id="PF08409">
    <property type="entry name" value="TMTC_DUF1736"/>
    <property type="match status" value="1"/>
</dbReference>
<feature type="transmembrane region" description="Helical" evidence="14">
    <location>
        <begin position="273"/>
        <end position="295"/>
    </location>
</feature>
<dbReference type="SMART" id="SM00028">
    <property type="entry name" value="TPR"/>
    <property type="match status" value="6"/>
</dbReference>
<dbReference type="InParanoid" id="C3ZUX0"/>
<evidence type="ECO:0000256" key="6">
    <source>
        <dbReference type="ARBA" id="ARBA00022679"/>
    </source>
</evidence>
<evidence type="ECO:0000256" key="2">
    <source>
        <dbReference type="ARBA" id="ARBA00004240"/>
    </source>
</evidence>
<feature type="repeat" description="TPR" evidence="13">
    <location>
        <begin position="506"/>
        <end position="539"/>
    </location>
</feature>
<dbReference type="PANTHER" id="PTHR44809:SF1">
    <property type="entry name" value="PROTEIN O-MANNOSYL-TRANSFERASE TMTC1"/>
    <property type="match status" value="1"/>
</dbReference>
<feature type="non-terminal residue" evidence="16">
    <location>
        <position position="1"/>
    </location>
</feature>
<feature type="transmembrane region" description="Helical" evidence="14">
    <location>
        <begin position="301"/>
        <end position="321"/>
    </location>
</feature>
<keyword evidence="6" id="KW-0808">Transferase</keyword>
<comment type="subcellular location">
    <subcellularLocation>
        <location evidence="2">Endoplasmic reticulum</location>
    </subcellularLocation>
    <subcellularLocation>
        <location evidence="1">Membrane</location>
        <topology evidence="1">Multi-pass membrane protein</topology>
    </subcellularLocation>
</comment>
<evidence type="ECO:0000256" key="8">
    <source>
        <dbReference type="ARBA" id="ARBA00022737"/>
    </source>
</evidence>
<evidence type="ECO:0000256" key="9">
    <source>
        <dbReference type="ARBA" id="ARBA00022803"/>
    </source>
</evidence>
<evidence type="ECO:0000259" key="15">
    <source>
        <dbReference type="Pfam" id="PF08409"/>
    </source>
</evidence>
<dbReference type="PANTHER" id="PTHR44809">
    <property type="match status" value="1"/>
</dbReference>
<dbReference type="Pfam" id="PF13176">
    <property type="entry name" value="TPR_7"/>
    <property type="match status" value="1"/>
</dbReference>
<evidence type="ECO:0000256" key="13">
    <source>
        <dbReference type="PROSITE-ProRule" id="PRU00339"/>
    </source>
</evidence>
<feature type="transmembrane region" description="Helical" evidence="14">
    <location>
        <begin position="164"/>
        <end position="181"/>
    </location>
</feature>
<dbReference type="GO" id="GO:0016020">
    <property type="term" value="C:membrane"/>
    <property type="evidence" value="ECO:0007669"/>
    <property type="project" value="UniProtKB-SubCell"/>
</dbReference>
<feature type="repeat" description="TPR" evidence="13">
    <location>
        <begin position="472"/>
        <end position="505"/>
    </location>
</feature>
<feature type="repeat" description="TPR" evidence="13">
    <location>
        <begin position="438"/>
        <end position="471"/>
    </location>
</feature>
<evidence type="ECO:0000256" key="5">
    <source>
        <dbReference type="ARBA" id="ARBA00012839"/>
    </source>
</evidence>
<dbReference type="Gene3D" id="1.25.40.10">
    <property type="entry name" value="Tetratricopeptide repeat domain"/>
    <property type="match status" value="1"/>
</dbReference>
<keyword evidence="9 13" id="KW-0802">TPR repeat</keyword>
<accession>C3ZUX0</accession>
<dbReference type="GO" id="GO:0004169">
    <property type="term" value="F:dolichyl-phosphate-mannose-protein mannosyltransferase activity"/>
    <property type="evidence" value="ECO:0007669"/>
    <property type="project" value="UniProtKB-EC"/>
</dbReference>
<dbReference type="PROSITE" id="PS50293">
    <property type="entry name" value="TPR_REGION"/>
    <property type="match status" value="1"/>
</dbReference>
<dbReference type="Pfam" id="PF07719">
    <property type="entry name" value="TPR_2"/>
    <property type="match status" value="1"/>
</dbReference>
<feature type="repeat" description="TPR" evidence="13">
    <location>
        <begin position="573"/>
        <end position="606"/>
    </location>
</feature>
<comment type="similarity">
    <text evidence="4">Belongs to the TMTC family.</text>
</comment>
<evidence type="ECO:0000256" key="1">
    <source>
        <dbReference type="ARBA" id="ARBA00004141"/>
    </source>
</evidence>
<dbReference type="AlphaFoldDB" id="C3ZUX0"/>
<reference evidence="16" key="1">
    <citation type="journal article" date="2008" name="Nature">
        <title>The amphioxus genome and the evolution of the chordate karyotype.</title>
        <authorList>
            <consortium name="US DOE Joint Genome Institute (JGI-PGF)"/>
            <person name="Putnam N.H."/>
            <person name="Butts T."/>
            <person name="Ferrier D.E.K."/>
            <person name="Furlong R.F."/>
            <person name="Hellsten U."/>
            <person name="Kawashima T."/>
            <person name="Robinson-Rechavi M."/>
            <person name="Shoguchi E."/>
            <person name="Terry A."/>
            <person name="Yu J.-K."/>
            <person name="Benito-Gutierrez E.L."/>
            <person name="Dubchak I."/>
            <person name="Garcia-Fernandez J."/>
            <person name="Gibson-Brown J.J."/>
            <person name="Grigoriev I.V."/>
            <person name="Horton A.C."/>
            <person name="de Jong P.J."/>
            <person name="Jurka J."/>
            <person name="Kapitonov V.V."/>
            <person name="Kohara Y."/>
            <person name="Kuroki Y."/>
            <person name="Lindquist E."/>
            <person name="Lucas S."/>
            <person name="Osoegawa K."/>
            <person name="Pennacchio L.A."/>
            <person name="Salamov A.A."/>
            <person name="Satou Y."/>
            <person name="Sauka-Spengler T."/>
            <person name="Schmutz J."/>
            <person name="Shin-I T."/>
            <person name="Toyoda A."/>
            <person name="Bronner-Fraser M."/>
            <person name="Fujiyama A."/>
            <person name="Holland L.Z."/>
            <person name="Holland P.W.H."/>
            <person name="Satoh N."/>
            <person name="Rokhsar D.S."/>
        </authorList>
    </citation>
    <scope>NUCLEOTIDE SEQUENCE [LARGE SCALE GENOMIC DNA]</scope>
    <source>
        <strain evidence="16">S238N-H82</strain>
        <tissue evidence="16">Testes</tissue>
    </source>
</reference>
<evidence type="ECO:0000256" key="7">
    <source>
        <dbReference type="ARBA" id="ARBA00022692"/>
    </source>
</evidence>
<dbReference type="UniPathway" id="UPA00378"/>
<dbReference type="InterPro" id="IPR052943">
    <property type="entry name" value="TMTC_O-mannosyl-trnsfr"/>
</dbReference>
<dbReference type="InterPro" id="IPR019734">
    <property type="entry name" value="TPR_rpt"/>
</dbReference>
<dbReference type="SUPFAM" id="SSF48452">
    <property type="entry name" value="TPR-like"/>
    <property type="match status" value="1"/>
</dbReference>
<dbReference type="InterPro" id="IPR013105">
    <property type="entry name" value="TPR_2"/>
</dbReference>
<organism>
    <name type="scientific">Branchiostoma floridae</name>
    <name type="common">Florida lancelet</name>
    <name type="synonym">Amphioxus</name>
    <dbReference type="NCBI Taxonomy" id="7739"/>
    <lineage>
        <taxon>Eukaryota</taxon>
        <taxon>Metazoa</taxon>
        <taxon>Chordata</taxon>
        <taxon>Cephalochordata</taxon>
        <taxon>Leptocardii</taxon>
        <taxon>Amphioxiformes</taxon>
        <taxon>Branchiostomatidae</taxon>
        <taxon>Branchiostoma</taxon>
    </lineage>
</organism>
<evidence type="ECO:0000256" key="3">
    <source>
        <dbReference type="ARBA" id="ARBA00004922"/>
    </source>
</evidence>
<dbReference type="EMBL" id="GG666686">
    <property type="protein sequence ID" value="EEN43651.1"/>
    <property type="molecule type" value="Genomic_DNA"/>
</dbReference>
<evidence type="ECO:0000313" key="16">
    <source>
        <dbReference type="EMBL" id="EEN43651.1"/>
    </source>
</evidence>
<feature type="transmembrane region" description="Helical" evidence="14">
    <location>
        <begin position="328"/>
        <end position="344"/>
    </location>
</feature>
<comment type="pathway">
    <text evidence="3">Protein modification; protein glycosylation.</text>
</comment>
<keyword evidence="12 14" id="KW-0472">Membrane</keyword>
<dbReference type="InterPro" id="IPR013618">
    <property type="entry name" value="TMTC_DUF1736"/>
</dbReference>
<feature type="domain" description="DUF1736" evidence="15">
    <location>
        <begin position="184"/>
        <end position="255"/>
    </location>
</feature>
<dbReference type="EC" id="2.4.1.109" evidence="5"/>
<dbReference type="Pfam" id="PF14559">
    <property type="entry name" value="TPR_19"/>
    <property type="match status" value="1"/>
</dbReference>
<evidence type="ECO:0000256" key="11">
    <source>
        <dbReference type="ARBA" id="ARBA00022989"/>
    </source>
</evidence>
<evidence type="ECO:0000256" key="4">
    <source>
        <dbReference type="ARBA" id="ARBA00007882"/>
    </source>
</evidence>
<keyword evidence="7 14" id="KW-0812">Transmembrane</keyword>